<proteinExistence type="predicted"/>
<comment type="caution">
    <text evidence="1">The sequence shown here is derived from an EMBL/GenBank/DDBJ whole genome shotgun (WGS) entry which is preliminary data.</text>
</comment>
<gene>
    <name evidence="1" type="ORF">Scaly_0706500</name>
</gene>
<organism evidence="1">
    <name type="scientific">Sesamum calycinum</name>
    <dbReference type="NCBI Taxonomy" id="2727403"/>
    <lineage>
        <taxon>Eukaryota</taxon>
        <taxon>Viridiplantae</taxon>
        <taxon>Streptophyta</taxon>
        <taxon>Embryophyta</taxon>
        <taxon>Tracheophyta</taxon>
        <taxon>Spermatophyta</taxon>
        <taxon>Magnoliopsida</taxon>
        <taxon>eudicotyledons</taxon>
        <taxon>Gunneridae</taxon>
        <taxon>Pentapetalae</taxon>
        <taxon>asterids</taxon>
        <taxon>lamiids</taxon>
        <taxon>Lamiales</taxon>
        <taxon>Pedaliaceae</taxon>
        <taxon>Sesamum</taxon>
    </lineage>
</organism>
<name>A0AAW2R7H9_9LAMI</name>
<protein>
    <submittedName>
        <fullName evidence="1">Uncharacterized protein</fullName>
    </submittedName>
</protein>
<dbReference type="AlphaFoldDB" id="A0AAW2R7H9"/>
<evidence type="ECO:0000313" key="1">
    <source>
        <dbReference type="EMBL" id="KAL0375889.1"/>
    </source>
</evidence>
<dbReference type="EMBL" id="JACGWM010000004">
    <property type="protein sequence ID" value="KAL0375889.1"/>
    <property type="molecule type" value="Genomic_DNA"/>
</dbReference>
<reference evidence="1" key="1">
    <citation type="submission" date="2020-06" db="EMBL/GenBank/DDBJ databases">
        <authorList>
            <person name="Li T."/>
            <person name="Hu X."/>
            <person name="Zhang T."/>
            <person name="Song X."/>
            <person name="Zhang H."/>
            <person name="Dai N."/>
            <person name="Sheng W."/>
            <person name="Hou X."/>
            <person name="Wei L."/>
        </authorList>
    </citation>
    <scope>NUCLEOTIDE SEQUENCE</scope>
    <source>
        <strain evidence="1">KEN8</strain>
        <tissue evidence="1">Leaf</tissue>
    </source>
</reference>
<sequence length="151" mass="17069">MVAEIFALEYEVRYQVSENPGGAVAAESGYKGEEAWNRARLQAPLGRAPDSRRRGRRVRRNLDQAKTILDALIKREEKKRELVESEVTLQRIQMKYKVGSSEEEFFDSDDVANSRPNSRLVVVQNPPFTESKTGDDSCRECTARGQKACSS</sequence>
<reference evidence="1" key="2">
    <citation type="journal article" date="2024" name="Plant">
        <title>Genomic evolution and insights into agronomic trait innovations of Sesamum species.</title>
        <authorList>
            <person name="Miao H."/>
            <person name="Wang L."/>
            <person name="Qu L."/>
            <person name="Liu H."/>
            <person name="Sun Y."/>
            <person name="Le M."/>
            <person name="Wang Q."/>
            <person name="Wei S."/>
            <person name="Zheng Y."/>
            <person name="Lin W."/>
            <person name="Duan Y."/>
            <person name="Cao H."/>
            <person name="Xiong S."/>
            <person name="Wang X."/>
            <person name="Wei L."/>
            <person name="Li C."/>
            <person name="Ma Q."/>
            <person name="Ju M."/>
            <person name="Zhao R."/>
            <person name="Li G."/>
            <person name="Mu C."/>
            <person name="Tian Q."/>
            <person name="Mei H."/>
            <person name="Zhang T."/>
            <person name="Gao T."/>
            <person name="Zhang H."/>
        </authorList>
    </citation>
    <scope>NUCLEOTIDE SEQUENCE</scope>
    <source>
        <strain evidence="1">KEN8</strain>
    </source>
</reference>
<accession>A0AAW2R7H9</accession>